<evidence type="ECO:0000259" key="4">
    <source>
        <dbReference type="Pfam" id="PF10181"/>
    </source>
</evidence>
<dbReference type="EMBL" id="JANAWD010000534">
    <property type="protein sequence ID" value="KAJ3478154.1"/>
    <property type="molecule type" value="Genomic_DNA"/>
</dbReference>
<keyword evidence="3" id="KW-0472">Membrane</keyword>
<evidence type="ECO:0000256" key="3">
    <source>
        <dbReference type="SAM" id="Phobius"/>
    </source>
</evidence>
<name>A0AAD5Y9Q4_9APHY</name>
<feature type="domain" description="Phosphatidylinositol N-acetylglucosaminyltransferase subunit H conserved" evidence="4">
    <location>
        <begin position="92"/>
        <end position="161"/>
    </location>
</feature>
<keyword evidence="3" id="KW-0812">Transmembrane</keyword>
<evidence type="ECO:0000313" key="5">
    <source>
        <dbReference type="EMBL" id="KAJ3478154.1"/>
    </source>
</evidence>
<evidence type="ECO:0000256" key="2">
    <source>
        <dbReference type="ARBA" id="ARBA00009610"/>
    </source>
</evidence>
<keyword evidence="6" id="KW-1185">Reference proteome</keyword>
<reference evidence="5" key="1">
    <citation type="submission" date="2022-07" db="EMBL/GenBank/DDBJ databases">
        <title>Genome Sequence of Physisporinus lineatus.</title>
        <authorList>
            <person name="Buettner E."/>
        </authorList>
    </citation>
    <scope>NUCLEOTIDE SEQUENCE</scope>
    <source>
        <strain evidence="5">VT162</strain>
    </source>
</reference>
<accession>A0AAD5Y9Q4</accession>
<dbReference type="GO" id="GO:0000506">
    <property type="term" value="C:glycosylphosphatidylinositol-N-acetylglucosaminyltransferase (GPI-GnT) complex"/>
    <property type="evidence" value="ECO:0007669"/>
    <property type="project" value="InterPro"/>
</dbReference>
<evidence type="ECO:0000256" key="1">
    <source>
        <dbReference type="ARBA" id="ARBA00004687"/>
    </source>
</evidence>
<dbReference type="Proteomes" id="UP001212997">
    <property type="component" value="Unassembled WGS sequence"/>
</dbReference>
<comment type="pathway">
    <text evidence="1">Glycolipid biosynthesis; glycosylphosphatidylinositol-anchor biosynthesis.</text>
</comment>
<feature type="transmembrane region" description="Helical" evidence="3">
    <location>
        <begin position="42"/>
        <end position="60"/>
    </location>
</feature>
<organism evidence="5 6">
    <name type="scientific">Meripilus lineatus</name>
    <dbReference type="NCBI Taxonomy" id="2056292"/>
    <lineage>
        <taxon>Eukaryota</taxon>
        <taxon>Fungi</taxon>
        <taxon>Dikarya</taxon>
        <taxon>Basidiomycota</taxon>
        <taxon>Agaricomycotina</taxon>
        <taxon>Agaricomycetes</taxon>
        <taxon>Polyporales</taxon>
        <taxon>Meripilaceae</taxon>
        <taxon>Meripilus</taxon>
    </lineage>
</organism>
<dbReference type="InterPro" id="IPR044215">
    <property type="entry name" value="PIG-H"/>
</dbReference>
<dbReference type="Pfam" id="PF10181">
    <property type="entry name" value="PIG-H"/>
    <property type="match status" value="1"/>
</dbReference>
<dbReference type="PANTHER" id="PTHR15231:SF1">
    <property type="entry name" value="PHOSPHATIDYLINOSITOL N-ACETYLGLUCOSAMINYLTRANSFERASE SUBUNIT H"/>
    <property type="match status" value="1"/>
</dbReference>
<proteinExistence type="inferred from homology"/>
<sequence length="198" mass="23098">MHHTQPLRDHPELKIIEHPNCREYRVENWRFARDGSRRVLKFYGWSWMDALIPIIIAYMWPAIVANRIPRIAILLLVAAYVFTRCTQLLWESVITIPNLGIQLETHRGLPSLPLFTSRHFIPLAFLHDFIINEGLRGWNVRYYLAALTKSQTGKLSLHVAYENILPYFPVLLEVYNGVHQDMFPVSDRDTNSDVSDTT</sequence>
<dbReference type="PANTHER" id="PTHR15231">
    <property type="entry name" value="PHOSPHATIDYLINOSITOL N-ACETYLGLUCOSAMINYLTRANSFERASE SUBUNIT H"/>
    <property type="match status" value="1"/>
</dbReference>
<keyword evidence="3" id="KW-1133">Transmembrane helix</keyword>
<evidence type="ECO:0000313" key="6">
    <source>
        <dbReference type="Proteomes" id="UP001212997"/>
    </source>
</evidence>
<comment type="caution">
    <text evidence="5">The sequence shown here is derived from an EMBL/GenBank/DDBJ whole genome shotgun (WGS) entry which is preliminary data.</text>
</comment>
<dbReference type="AlphaFoldDB" id="A0AAD5Y9Q4"/>
<protein>
    <recommendedName>
        <fullName evidence="4">Phosphatidylinositol N-acetylglucosaminyltransferase subunit H conserved domain-containing protein</fullName>
    </recommendedName>
</protein>
<dbReference type="InterPro" id="IPR019328">
    <property type="entry name" value="PIGH-H_dom"/>
</dbReference>
<gene>
    <name evidence="5" type="ORF">NLI96_g9956</name>
</gene>
<dbReference type="GO" id="GO:0006506">
    <property type="term" value="P:GPI anchor biosynthetic process"/>
    <property type="evidence" value="ECO:0007669"/>
    <property type="project" value="InterPro"/>
</dbReference>
<comment type="similarity">
    <text evidence="2">Belongs to the PIGH family.</text>
</comment>